<dbReference type="RefSeq" id="WP_036925639.1">
    <property type="nucleotide sequence ID" value="NZ_JRPQ01000006.1"/>
</dbReference>
<evidence type="ECO:0000313" key="8">
    <source>
        <dbReference type="Proteomes" id="UP000029723"/>
    </source>
</evidence>
<dbReference type="GO" id="GO:0046872">
    <property type="term" value="F:metal ion binding"/>
    <property type="evidence" value="ECO:0007669"/>
    <property type="project" value="UniProtKB-KW"/>
</dbReference>
<dbReference type="PANTHER" id="PTHR10151:SF120">
    <property type="entry name" value="BIS(5'-ADENOSYL)-TRIPHOSPHATASE"/>
    <property type="match status" value="1"/>
</dbReference>
<feature type="binding site" evidence="5">
    <location>
        <position position="95"/>
    </location>
    <ligand>
        <name>substrate</name>
    </ligand>
</feature>
<name>A0A098YTV4_9BACT</name>
<dbReference type="Gene3D" id="3.40.720.10">
    <property type="entry name" value="Alkaline Phosphatase, subunit A"/>
    <property type="match status" value="2"/>
</dbReference>
<evidence type="ECO:0000256" key="5">
    <source>
        <dbReference type="PIRSR" id="PIRSR031924-51"/>
    </source>
</evidence>
<feature type="signal peptide" evidence="6">
    <location>
        <begin position="1"/>
        <end position="19"/>
    </location>
</feature>
<evidence type="ECO:0000256" key="3">
    <source>
        <dbReference type="ARBA" id="ARBA00022729"/>
    </source>
</evidence>
<evidence type="ECO:0000256" key="4">
    <source>
        <dbReference type="PIRSR" id="PIRSR031924-50"/>
    </source>
</evidence>
<dbReference type="InterPro" id="IPR002591">
    <property type="entry name" value="Phosphodiest/P_Trfase"/>
</dbReference>
<dbReference type="InterPro" id="IPR017850">
    <property type="entry name" value="Alkaline_phosphatase_core_sf"/>
</dbReference>
<dbReference type="OrthoDB" id="9766127at2"/>
<dbReference type="GO" id="GO:0004035">
    <property type="term" value="F:alkaline phosphatase activity"/>
    <property type="evidence" value="ECO:0007669"/>
    <property type="project" value="InterPro"/>
</dbReference>
<protein>
    <submittedName>
        <fullName evidence="7">Nucleotide pyrophosphatase</fullName>
    </submittedName>
</protein>
<dbReference type="SUPFAM" id="SSF53649">
    <property type="entry name" value="Alkaline phosphatase-like"/>
    <property type="match status" value="1"/>
</dbReference>
<keyword evidence="3 6" id="KW-0732">Signal</keyword>
<keyword evidence="2" id="KW-0479">Metal-binding</keyword>
<proteinExistence type="predicted"/>
<evidence type="ECO:0000256" key="2">
    <source>
        <dbReference type="ARBA" id="ARBA00022723"/>
    </source>
</evidence>
<dbReference type="PANTHER" id="PTHR10151">
    <property type="entry name" value="ECTONUCLEOTIDE PYROPHOSPHATASE/PHOSPHODIESTERASE"/>
    <property type="match status" value="1"/>
</dbReference>
<dbReference type="CDD" id="cd16016">
    <property type="entry name" value="AP-SPAP"/>
    <property type="match status" value="1"/>
</dbReference>
<evidence type="ECO:0000256" key="6">
    <source>
        <dbReference type="SAM" id="SignalP"/>
    </source>
</evidence>
<reference evidence="7 8" key="1">
    <citation type="submission" date="2014-07" db="EMBL/GenBank/DDBJ databases">
        <authorList>
            <person name="McCorrison J."/>
            <person name="Sanka R."/>
            <person name="Torralba M."/>
            <person name="Gillis M."/>
            <person name="Haft D.H."/>
            <person name="Methe B."/>
            <person name="Sutton G."/>
            <person name="Nelson K.E."/>
        </authorList>
    </citation>
    <scope>NUCLEOTIDE SEQUENCE [LARGE SCALE GENOMIC DNA]</scope>
    <source>
        <strain evidence="7 8">S9-PR14</strain>
    </source>
</reference>
<accession>A0A098YTV4</accession>
<dbReference type="Proteomes" id="UP000029723">
    <property type="component" value="Unassembled WGS sequence"/>
</dbReference>
<dbReference type="AlphaFoldDB" id="A0A098YTV4"/>
<feature type="binding site" evidence="5">
    <location>
        <begin position="154"/>
        <end position="156"/>
    </location>
    <ligand>
        <name>substrate</name>
    </ligand>
</feature>
<sequence length="494" mass="54698">MKKILISCVLCVCALISQAQVERPKLVIGLAVDQMRWDYLYYYYNEFGEGGFKRLLNEGFSCEKTLINYTPTVTAIGHTSIYTGSVPALHGIAGNNFRLNGQPVYCCFDKNVKSVGSNNSAGQMSPHNLLATTIGDQLRIATNYQSKVIGVALKDRAAILPAGHAANAAYWWDKKAGHFVTSSFYMDKLPQWVTKFNKDNQTEPGFDMLANTKGITMTFKMAEAALQNEQLGKGNTTDMLCVSVSPTDIISHIYGTRRPEVKAAYLQLDKELAQFLKTLDAQVGRGNYLLFLSADHGGAHNPNEMKAQRIPAGGYDAKATMNKLNTHLQQKFGVDSLFNWFYAYSLHINQGAIAKANLQIDKVKQEAVNFLSKDPQFAFVVDMQNLNATTLPSKLKEQLANGYNLHRSGDIQVVCNPNVVDAKVNEKYIGTTHSAWNPYDAHIPLIFMGWKIEHGQTAKTTHIVDIAPTVCSMLHIQEPNACIGETIEEVADND</sequence>
<comment type="caution">
    <text evidence="7">The sequence shown here is derived from an EMBL/GenBank/DDBJ whole genome shotgun (WGS) entry which is preliminary data.</text>
</comment>
<organism evidence="7 8">
    <name type="scientific">Hoylesella timonensis S9-PR14</name>
    <dbReference type="NCBI Taxonomy" id="1401062"/>
    <lineage>
        <taxon>Bacteria</taxon>
        <taxon>Pseudomonadati</taxon>
        <taxon>Bacteroidota</taxon>
        <taxon>Bacteroidia</taxon>
        <taxon>Bacteroidales</taxon>
        <taxon>Prevotellaceae</taxon>
        <taxon>Hoylesella</taxon>
    </lineage>
</organism>
<evidence type="ECO:0000313" key="7">
    <source>
        <dbReference type="EMBL" id="KGI23105.1"/>
    </source>
</evidence>
<keyword evidence="1 4" id="KW-0597">Phosphoprotein</keyword>
<dbReference type="EMBL" id="JRPQ01000006">
    <property type="protein sequence ID" value="KGI23105.1"/>
    <property type="molecule type" value="Genomic_DNA"/>
</dbReference>
<dbReference type="PIRSF" id="PIRSF031924">
    <property type="entry name" value="Pi-irrepressible_AP"/>
    <property type="match status" value="1"/>
</dbReference>
<gene>
    <name evidence="7" type="ORF">HMPREF9304_00465</name>
</gene>
<evidence type="ECO:0000256" key="1">
    <source>
        <dbReference type="ARBA" id="ARBA00022553"/>
    </source>
</evidence>
<feature type="active site" description="Phosphothreonine intermediate" evidence="4">
    <location>
        <position position="74"/>
    </location>
</feature>
<dbReference type="Pfam" id="PF01663">
    <property type="entry name" value="Phosphodiest"/>
    <property type="match status" value="1"/>
</dbReference>
<feature type="chain" id="PRO_5001942787" evidence="6">
    <location>
        <begin position="20"/>
        <end position="494"/>
    </location>
</feature>
<dbReference type="InterPro" id="IPR026263">
    <property type="entry name" value="Alkaline_phosphatase_prok"/>
</dbReference>